<dbReference type="SUPFAM" id="SSF52540">
    <property type="entry name" value="P-loop containing nucleoside triphosphate hydrolases"/>
    <property type="match status" value="1"/>
</dbReference>
<dbReference type="CDD" id="cd00009">
    <property type="entry name" value="AAA"/>
    <property type="match status" value="1"/>
</dbReference>
<comment type="subunit">
    <text evidence="8">Oligomerizes as a right-handed, spiral filament on DNA at oriC.</text>
</comment>
<organism evidence="14 15">
    <name type="scientific">Desulfarculus baarsii (strain ATCC 33931 / DSM 2075 / LMG 7858 / VKM B-1802 / 2st14)</name>
    <dbReference type="NCBI Taxonomy" id="644282"/>
    <lineage>
        <taxon>Bacteria</taxon>
        <taxon>Pseudomonadati</taxon>
        <taxon>Thermodesulfobacteriota</taxon>
        <taxon>Desulfarculia</taxon>
        <taxon>Desulfarculales</taxon>
        <taxon>Desulfarculaceae</taxon>
        <taxon>Desulfarculus</taxon>
    </lineage>
</organism>
<keyword evidence="4 8" id="KW-0547">Nucleotide-binding</keyword>
<comment type="similarity">
    <text evidence="1 8 11">Belongs to the DnaA family.</text>
</comment>
<evidence type="ECO:0000256" key="9">
    <source>
        <dbReference type="NCBIfam" id="TIGR00362"/>
    </source>
</evidence>
<evidence type="ECO:0000256" key="8">
    <source>
        <dbReference type="HAMAP-Rule" id="MF_00377"/>
    </source>
</evidence>
<dbReference type="GO" id="GO:0005524">
    <property type="term" value="F:ATP binding"/>
    <property type="evidence" value="ECO:0007669"/>
    <property type="project" value="UniProtKB-UniRule"/>
</dbReference>
<dbReference type="GO" id="GO:0003688">
    <property type="term" value="F:DNA replication origin binding"/>
    <property type="evidence" value="ECO:0007669"/>
    <property type="project" value="UniProtKB-UniRule"/>
</dbReference>
<dbReference type="HAMAP" id="MF_00377">
    <property type="entry name" value="DnaA_bact"/>
    <property type="match status" value="1"/>
</dbReference>
<feature type="region of interest" description="Domain IV, binds dsDNA" evidence="8">
    <location>
        <begin position="324"/>
        <end position="442"/>
    </location>
</feature>
<dbReference type="InterPro" id="IPR020591">
    <property type="entry name" value="Chromosome_initiator_DnaA-like"/>
</dbReference>
<evidence type="ECO:0000259" key="13">
    <source>
        <dbReference type="SMART" id="SM00760"/>
    </source>
</evidence>
<dbReference type="AlphaFoldDB" id="E1QD61"/>
<keyword evidence="5 8" id="KW-0067">ATP-binding</keyword>
<dbReference type="GO" id="GO:0005737">
    <property type="term" value="C:cytoplasm"/>
    <property type="evidence" value="ECO:0007669"/>
    <property type="project" value="UniProtKB-SubCell"/>
</dbReference>
<comment type="caution">
    <text evidence="8">Lacks conserved residue(s) required for the propagation of feature annotation.</text>
</comment>
<evidence type="ECO:0000256" key="11">
    <source>
        <dbReference type="RuleBase" id="RU004227"/>
    </source>
</evidence>
<dbReference type="NCBIfam" id="TIGR00362">
    <property type="entry name" value="DnaA"/>
    <property type="match status" value="1"/>
</dbReference>
<feature type="binding site" evidence="8">
    <location>
        <position position="154"/>
    </location>
    <ligand>
        <name>ATP</name>
        <dbReference type="ChEBI" id="CHEBI:30616"/>
    </ligand>
</feature>
<dbReference type="InterPro" id="IPR010921">
    <property type="entry name" value="Trp_repressor/repl_initiator"/>
</dbReference>
<dbReference type="SUPFAM" id="SSF48295">
    <property type="entry name" value="TrpR-like"/>
    <property type="match status" value="1"/>
</dbReference>
<dbReference type="KEGG" id="dbr:Deba_0001"/>
<dbReference type="GO" id="GO:0006275">
    <property type="term" value="P:regulation of DNA replication"/>
    <property type="evidence" value="ECO:0007669"/>
    <property type="project" value="UniProtKB-UniRule"/>
</dbReference>
<protein>
    <recommendedName>
        <fullName evidence="8 9">Chromosomal replication initiator protein DnaA</fullName>
    </recommendedName>
</protein>
<accession>E1QD61</accession>
<dbReference type="Gene3D" id="3.40.50.300">
    <property type="entry name" value="P-loop containing nucleotide triphosphate hydrolases"/>
    <property type="match status" value="1"/>
</dbReference>
<sequence length="442" mass="48907">MPLGHWEILRRQLGEVIDPEEFKLWIDPLRPVESDGPGLVLACPNAFHRTWLRDHHLPRLRQLARQIDPEFKVTLAVLPGGQPGGQGRPAVARQLTLPSLGLDHPQLNSRYRFENYIAGGGNEYACAAAKAMANGQSFFGGALYLVSGTGLGKSHLTQAIGHHVLDGERPCRVSYLTAEDFANQMISALRAKRMEQFKDRFRRGCDVLLLEEVPFLAGKDKTQEELVYTLDALANAGKRIIFTGNQPPAQIKNLGRRLRSRLDGSVTVPIEPPDHQTRVRILRSEAQRLGVVSPVEPLELLAEAISGDVRRLISALNGMAARSALTGRPMDLALAAEVAGQLATELRRLSPERIRDEVARAYGLEPALLSGKSRKKEVTGPRNIAMYLCRRHTDSSLKSIGGLFNRDHSTVMYGVDKIDRLLAQDQKLAGQLRYIEQRLGLG</sequence>
<dbReference type="EMBL" id="CP002085">
    <property type="protein sequence ID" value="ADK83380.1"/>
    <property type="molecule type" value="Genomic_DNA"/>
</dbReference>
<evidence type="ECO:0000256" key="1">
    <source>
        <dbReference type="ARBA" id="ARBA00006583"/>
    </source>
</evidence>
<keyword evidence="6 8" id="KW-0446">Lipid-binding</keyword>
<dbReference type="SMART" id="SM00382">
    <property type="entry name" value="AAA"/>
    <property type="match status" value="1"/>
</dbReference>
<dbReference type="Gene3D" id="3.30.300.180">
    <property type="match status" value="1"/>
</dbReference>
<dbReference type="InterPro" id="IPR003593">
    <property type="entry name" value="AAA+_ATPase"/>
</dbReference>
<evidence type="ECO:0000256" key="2">
    <source>
        <dbReference type="ARBA" id="ARBA00022490"/>
    </source>
</evidence>
<proteinExistence type="inferred from homology"/>
<dbReference type="STRING" id="644282.Deba_0001"/>
<evidence type="ECO:0000259" key="12">
    <source>
        <dbReference type="SMART" id="SM00382"/>
    </source>
</evidence>
<feature type="binding site" evidence="8">
    <location>
        <position position="153"/>
    </location>
    <ligand>
        <name>ATP</name>
        <dbReference type="ChEBI" id="CHEBI:30616"/>
    </ligand>
</feature>
<keyword evidence="2 8" id="KW-0963">Cytoplasm</keyword>
<dbReference type="OrthoDB" id="9807019at2"/>
<dbReference type="InterPro" id="IPR001957">
    <property type="entry name" value="Chromosome_initiator_DnaA"/>
</dbReference>
<dbReference type="SMART" id="SM00760">
    <property type="entry name" value="Bac_DnaA_C"/>
    <property type="match status" value="1"/>
</dbReference>
<dbReference type="InterPro" id="IPR027417">
    <property type="entry name" value="P-loop_NTPase"/>
</dbReference>
<reference evidence="14 15" key="1">
    <citation type="journal article" date="2010" name="Stand. Genomic Sci.">
        <title>Complete genome sequence of Desulfarculus baarsii type strain (2st14).</title>
        <authorList>
            <person name="Sun H."/>
            <person name="Spring S."/>
            <person name="Lapidus A."/>
            <person name="Davenport K."/>
            <person name="Del Rio T.G."/>
            <person name="Tice H."/>
            <person name="Nolan M."/>
            <person name="Copeland A."/>
            <person name="Cheng J.F."/>
            <person name="Lucas S."/>
            <person name="Tapia R."/>
            <person name="Goodwin L."/>
            <person name="Pitluck S."/>
            <person name="Ivanova N."/>
            <person name="Pagani I."/>
            <person name="Mavromatis K."/>
            <person name="Ovchinnikova G."/>
            <person name="Pati A."/>
            <person name="Chen A."/>
            <person name="Palaniappan K."/>
            <person name="Hauser L."/>
            <person name="Chang Y.J."/>
            <person name="Jeffries C.D."/>
            <person name="Detter J.C."/>
            <person name="Han C."/>
            <person name="Rohde M."/>
            <person name="Brambilla E."/>
            <person name="Goker M."/>
            <person name="Woyke T."/>
            <person name="Bristow J."/>
            <person name="Eisen J.A."/>
            <person name="Markowitz V."/>
            <person name="Hugenholtz P."/>
            <person name="Kyrpides N.C."/>
            <person name="Klenk H.P."/>
            <person name="Land M."/>
        </authorList>
    </citation>
    <scope>NUCLEOTIDE SEQUENCE [LARGE SCALE GENOMIC DNA]</scope>
    <source>
        <strain evidence="15">ATCC 33931 / DSM 2075 / LMG 7858 / VKM B-1802 / 2st14</strain>
    </source>
</reference>
<evidence type="ECO:0000256" key="7">
    <source>
        <dbReference type="ARBA" id="ARBA00023125"/>
    </source>
</evidence>
<evidence type="ECO:0000256" key="5">
    <source>
        <dbReference type="ARBA" id="ARBA00022840"/>
    </source>
</evidence>
<comment type="domain">
    <text evidence="8">Domain I is involved in oligomerization and binding regulators, domain II is flexibile and of varying length in different bacteria, domain III forms the AAA+ region, while domain IV binds dsDNA.</text>
</comment>
<comment type="function">
    <text evidence="8 10">Plays an essential role in the initiation and regulation of chromosomal replication. ATP-DnaA binds to the origin of replication (oriC) to initiate formation of the DNA replication initiation complex once per cell cycle. Binds the DnaA box (a 9 base pair repeat at the origin) and separates the double-stranded (ds)DNA. Forms a right-handed helical filament on oriC DNA; dsDNA binds to the exterior of the filament while single-stranded (ss)DNA is stabiized in the filament's interior. The ATP-DnaA-oriC complex binds and stabilizes one strand of the AT-rich DNA unwinding element (DUE), permitting loading of DNA polymerase. After initiation quickly degrades to an ADP-DnaA complex that is not apt for DNA replication. Binds acidic phospholipids.</text>
</comment>
<dbReference type="PANTHER" id="PTHR30050">
    <property type="entry name" value="CHROMOSOMAL REPLICATION INITIATOR PROTEIN DNAA"/>
    <property type="match status" value="1"/>
</dbReference>
<dbReference type="InterPro" id="IPR013317">
    <property type="entry name" value="DnaA_dom"/>
</dbReference>
<evidence type="ECO:0000256" key="10">
    <source>
        <dbReference type="RuleBase" id="RU000577"/>
    </source>
</evidence>
<name>E1QD61_DESB2</name>
<evidence type="ECO:0000256" key="3">
    <source>
        <dbReference type="ARBA" id="ARBA00022705"/>
    </source>
</evidence>
<feature type="domain" description="AAA+ ATPase" evidence="12">
    <location>
        <begin position="139"/>
        <end position="272"/>
    </location>
</feature>
<dbReference type="GO" id="GO:0006270">
    <property type="term" value="P:DNA replication initiation"/>
    <property type="evidence" value="ECO:0007669"/>
    <property type="project" value="UniProtKB-UniRule"/>
</dbReference>
<dbReference type="InterPro" id="IPR024633">
    <property type="entry name" value="DnaA_N_dom"/>
</dbReference>
<feature type="binding site" evidence="8">
    <location>
        <position position="150"/>
    </location>
    <ligand>
        <name>ATP</name>
        <dbReference type="ChEBI" id="CHEBI:30616"/>
    </ligand>
</feature>
<keyword evidence="15" id="KW-1185">Reference proteome</keyword>
<dbReference type="InterPro" id="IPR018312">
    <property type="entry name" value="Chromosome_initiator_DnaA_CS"/>
</dbReference>
<evidence type="ECO:0000313" key="15">
    <source>
        <dbReference type="Proteomes" id="UP000009047"/>
    </source>
</evidence>
<evidence type="ECO:0000256" key="4">
    <source>
        <dbReference type="ARBA" id="ARBA00022741"/>
    </source>
</evidence>
<feature type="binding site" evidence="8">
    <location>
        <position position="152"/>
    </location>
    <ligand>
        <name>ATP</name>
        <dbReference type="ChEBI" id="CHEBI:30616"/>
    </ligand>
</feature>
<dbReference type="Gene3D" id="1.10.8.60">
    <property type="match status" value="1"/>
</dbReference>
<keyword evidence="7 8" id="KW-0238">DNA-binding</keyword>
<dbReference type="HOGENOM" id="CLU_026910_3_0_7"/>
<gene>
    <name evidence="8" type="primary">dnaA</name>
    <name evidence="14" type="ordered locus">Deba_0001</name>
</gene>
<dbReference type="Gene3D" id="1.10.1750.10">
    <property type="match status" value="1"/>
</dbReference>
<dbReference type="PROSITE" id="PS01008">
    <property type="entry name" value="DNAA"/>
    <property type="match status" value="1"/>
</dbReference>
<dbReference type="Pfam" id="PF00308">
    <property type="entry name" value="Bac_DnaA"/>
    <property type="match status" value="1"/>
</dbReference>
<dbReference type="PANTHER" id="PTHR30050:SF2">
    <property type="entry name" value="CHROMOSOMAL REPLICATION INITIATOR PROTEIN DNAA"/>
    <property type="match status" value="1"/>
</dbReference>
<comment type="subcellular location">
    <subcellularLocation>
        <location evidence="8">Cytoplasm</location>
    </subcellularLocation>
</comment>
<evidence type="ECO:0000256" key="6">
    <source>
        <dbReference type="ARBA" id="ARBA00023121"/>
    </source>
</evidence>
<dbReference type="Pfam" id="PF11638">
    <property type="entry name" value="DnaA_N"/>
    <property type="match status" value="1"/>
</dbReference>
<dbReference type="Pfam" id="PF08299">
    <property type="entry name" value="Bac_DnaA_C"/>
    <property type="match status" value="1"/>
</dbReference>
<dbReference type="InterPro" id="IPR013159">
    <property type="entry name" value="DnaA_C"/>
</dbReference>
<keyword evidence="3 8" id="KW-0235">DNA replication</keyword>
<feature type="region of interest" description="Domain I, interacts with DnaA modulators" evidence="8">
    <location>
        <begin position="1"/>
        <end position="74"/>
    </location>
</feature>
<evidence type="ECO:0000313" key="14">
    <source>
        <dbReference type="EMBL" id="ADK83380.1"/>
    </source>
</evidence>
<dbReference type="PRINTS" id="PR00051">
    <property type="entry name" value="DNAA"/>
</dbReference>
<dbReference type="InterPro" id="IPR038454">
    <property type="entry name" value="DnaA_N_sf"/>
</dbReference>
<dbReference type="RefSeq" id="WP_013256836.1">
    <property type="nucleotide sequence ID" value="NC_014365.1"/>
</dbReference>
<dbReference type="Proteomes" id="UP000009047">
    <property type="component" value="Chromosome"/>
</dbReference>
<dbReference type="CDD" id="cd06571">
    <property type="entry name" value="Bac_DnaA_C"/>
    <property type="match status" value="1"/>
</dbReference>
<dbReference type="eggNOG" id="COG0593">
    <property type="taxonomic scope" value="Bacteria"/>
</dbReference>
<feature type="domain" description="Chromosomal replication initiator DnaA C-terminal" evidence="13">
    <location>
        <begin position="350"/>
        <end position="418"/>
    </location>
</feature>
<dbReference type="GO" id="GO:0005886">
    <property type="term" value="C:plasma membrane"/>
    <property type="evidence" value="ECO:0007669"/>
    <property type="project" value="TreeGrafter"/>
</dbReference>
<dbReference type="GO" id="GO:0008289">
    <property type="term" value="F:lipid binding"/>
    <property type="evidence" value="ECO:0007669"/>
    <property type="project" value="UniProtKB-KW"/>
</dbReference>